<feature type="transmembrane region" description="Helical" evidence="1">
    <location>
        <begin position="171"/>
        <end position="191"/>
    </location>
</feature>
<dbReference type="AlphaFoldDB" id="A0A0P1GZG1"/>
<sequence>MTRLLVLGLLAGLLASVVTFGVARLVGEPALDAAIALETTDSHTHAADTPDHSDTGGMSRRLQAGPGLFVGLAAVGVALGGILAISYAVARGRFLHGSTRATVGWITSLGFAAVIVVPMLKFPGNPPAVGNPETIGARTLAYFAFLALSLATLGLAVSAVKGIASRRRKMLIGAGIYAGVMSGAAILLPSFHEVDPAFPRDLLWQFRASTLAVQATLWASTGIAFGWLVERFGQSI</sequence>
<name>A0A0P1GZG1_9RHOB</name>
<dbReference type="Pfam" id="PF09490">
    <property type="entry name" value="CbtA"/>
    <property type="match status" value="1"/>
</dbReference>
<protein>
    <submittedName>
        <fullName evidence="2">Putative integral membrane protein</fullName>
    </submittedName>
</protein>
<keyword evidence="1" id="KW-0812">Transmembrane</keyword>
<gene>
    <name evidence="2" type="ORF">TRN7648_03707</name>
</gene>
<dbReference type="EMBL" id="CYSE01000009">
    <property type="protein sequence ID" value="CUH81903.1"/>
    <property type="molecule type" value="Genomic_DNA"/>
</dbReference>
<feature type="transmembrane region" description="Helical" evidence="1">
    <location>
        <begin position="68"/>
        <end position="90"/>
    </location>
</feature>
<organism evidence="2 3">
    <name type="scientific">Tropicibacter naphthalenivorans</name>
    <dbReference type="NCBI Taxonomy" id="441103"/>
    <lineage>
        <taxon>Bacteria</taxon>
        <taxon>Pseudomonadati</taxon>
        <taxon>Pseudomonadota</taxon>
        <taxon>Alphaproteobacteria</taxon>
        <taxon>Rhodobacterales</taxon>
        <taxon>Roseobacteraceae</taxon>
        <taxon>Tropicibacter</taxon>
    </lineage>
</organism>
<proteinExistence type="predicted"/>
<reference evidence="2 3" key="1">
    <citation type="submission" date="2015-09" db="EMBL/GenBank/DDBJ databases">
        <authorList>
            <consortium name="Swine Surveillance"/>
        </authorList>
    </citation>
    <scope>NUCLEOTIDE SEQUENCE [LARGE SCALE GENOMIC DNA]</scope>
    <source>
        <strain evidence="2 3">CECT 7648</strain>
    </source>
</reference>
<dbReference type="RefSeq" id="WP_058249076.1">
    <property type="nucleotide sequence ID" value="NZ_CYSE01000009.1"/>
</dbReference>
<keyword evidence="1" id="KW-0472">Membrane</keyword>
<accession>A0A0P1GZG1</accession>
<feature type="transmembrane region" description="Helical" evidence="1">
    <location>
        <begin position="211"/>
        <end position="229"/>
    </location>
</feature>
<evidence type="ECO:0000313" key="2">
    <source>
        <dbReference type="EMBL" id="CUH81903.1"/>
    </source>
</evidence>
<keyword evidence="3" id="KW-1185">Reference proteome</keyword>
<evidence type="ECO:0000256" key="1">
    <source>
        <dbReference type="SAM" id="Phobius"/>
    </source>
</evidence>
<dbReference type="OrthoDB" id="6851830at2"/>
<feature type="transmembrane region" description="Helical" evidence="1">
    <location>
        <begin position="102"/>
        <end position="120"/>
    </location>
</feature>
<keyword evidence="1" id="KW-1133">Transmembrane helix</keyword>
<dbReference type="Proteomes" id="UP000054935">
    <property type="component" value="Unassembled WGS sequence"/>
</dbReference>
<evidence type="ECO:0000313" key="3">
    <source>
        <dbReference type="Proteomes" id="UP000054935"/>
    </source>
</evidence>
<feature type="transmembrane region" description="Helical" evidence="1">
    <location>
        <begin position="140"/>
        <end position="159"/>
    </location>
</feature>
<dbReference type="STRING" id="441103.TRN7648_03707"/>
<dbReference type="InterPro" id="IPR012666">
    <property type="entry name" value="CbtA_put"/>
</dbReference>